<comment type="caution">
    <text evidence="2">Lacks conserved residue(s) required for the propagation of feature annotation.</text>
</comment>
<protein>
    <submittedName>
        <fullName evidence="5">ShKT domain-containing protein</fullName>
    </submittedName>
</protein>
<feature type="domain" description="ShKT" evidence="3">
    <location>
        <begin position="67"/>
        <end position="103"/>
    </location>
</feature>
<evidence type="ECO:0000259" key="3">
    <source>
        <dbReference type="PROSITE" id="PS51670"/>
    </source>
</evidence>
<name>A0A1I8FGR0_9PLAT</name>
<keyword evidence="4" id="KW-1185">Reference proteome</keyword>
<proteinExistence type="predicted"/>
<evidence type="ECO:0000313" key="4">
    <source>
        <dbReference type="Proteomes" id="UP000095280"/>
    </source>
</evidence>
<dbReference type="InterPro" id="IPR003582">
    <property type="entry name" value="ShKT_dom"/>
</dbReference>
<evidence type="ECO:0000256" key="1">
    <source>
        <dbReference type="ARBA" id="ARBA00023157"/>
    </source>
</evidence>
<evidence type="ECO:0000313" key="5">
    <source>
        <dbReference type="WBParaSite" id="maker-unitig_34232-snap-gene-0.2-mRNA-1"/>
    </source>
</evidence>
<dbReference type="CDD" id="cd19941">
    <property type="entry name" value="TIL"/>
    <property type="match status" value="1"/>
</dbReference>
<dbReference type="Proteomes" id="UP000095280">
    <property type="component" value="Unplaced"/>
</dbReference>
<dbReference type="AlphaFoldDB" id="A0A1I8FGR0"/>
<keyword evidence="1" id="KW-1015">Disulfide bond</keyword>
<dbReference type="GO" id="GO:0005615">
    <property type="term" value="C:extracellular space"/>
    <property type="evidence" value="ECO:0007669"/>
    <property type="project" value="TreeGrafter"/>
</dbReference>
<dbReference type="PROSITE" id="PS51670">
    <property type="entry name" value="SHKT"/>
    <property type="match status" value="1"/>
</dbReference>
<dbReference type="PANTHER" id="PTHR11339">
    <property type="entry name" value="EXTRACELLULAR MATRIX GLYCOPROTEIN RELATED"/>
    <property type="match status" value="1"/>
</dbReference>
<evidence type="ECO:0000256" key="2">
    <source>
        <dbReference type="PROSITE-ProRule" id="PRU01005"/>
    </source>
</evidence>
<dbReference type="InterPro" id="IPR036084">
    <property type="entry name" value="Ser_inhib-like_sf"/>
</dbReference>
<reference evidence="5" key="1">
    <citation type="submission" date="2016-11" db="UniProtKB">
        <authorList>
            <consortium name="WormBaseParasite"/>
        </authorList>
    </citation>
    <scope>IDENTIFICATION</scope>
</reference>
<dbReference type="WBParaSite" id="maker-unitig_34232-snap-gene-0.2-mRNA-1">
    <property type="protein sequence ID" value="maker-unitig_34232-snap-gene-0.2-mRNA-1"/>
    <property type="gene ID" value="maker-unitig_34232-snap-gene-0.2"/>
</dbReference>
<dbReference type="Gene3D" id="2.10.25.10">
    <property type="entry name" value="Laminin"/>
    <property type="match status" value="1"/>
</dbReference>
<dbReference type="Pfam" id="PF01549">
    <property type="entry name" value="ShK"/>
    <property type="match status" value="1"/>
</dbReference>
<organism evidence="4 5">
    <name type="scientific">Macrostomum lignano</name>
    <dbReference type="NCBI Taxonomy" id="282301"/>
    <lineage>
        <taxon>Eukaryota</taxon>
        <taxon>Metazoa</taxon>
        <taxon>Spiralia</taxon>
        <taxon>Lophotrochozoa</taxon>
        <taxon>Platyhelminthes</taxon>
        <taxon>Rhabditophora</taxon>
        <taxon>Macrostomorpha</taxon>
        <taxon>Macrostomida</taxon>
        <taxon>Macrostomidae</taxon>
        <taxon>Macrostomum</taxon>
    </lineage>
</organism>
<accession>A0A1I8FGR0</accession>
<dbReference type="GO" id="GO:0031012">
    <property type="term" value="C:extracellular matrix"/>
    <property type="evidence" value="ECO:0007669"/>
    <property type="project" value="TreeGrafter"/>
</dbReference>
<sequence>IKCGPNEHFTSRASPCPATCGSHFFGTPKKCFHLPSAEGCRCKRGFVLDSSNRCVPPKECECLNKLCLDRMPRKKCLKWRARGRCKRYPEVMARFCRLTCGHCETRCGENQFSDKLLPKQAPDRVQVLTRYKNRIIKSIRYLPGPHGKCIKSTVVRYEPCGRACPSIAKTKLQPCNYCKGVRTGKRTMQYRETHGKAPLPASSHSSQQELKVVSSSKCVKHTELVRVTKVFKAAEKCTKCKRITRRQVVKKI</sequence>
<dbReference type="PANTHER" id="PTHR11339:SF373">
    <property type="entry name" value="VWFD DOMAIN-CONTAINING PROTEIN"/>
    <property type="match status" value="1"/>
</dbReference>
<dbReference type="SMART" id="SM00254">
    <property type="entry name" value="ShKT"/>
    <property type="match status" value="1"/>
</dbReference>
<dbReference type="Pfam" id="PF01826">
    <property type="entry name" value="TIL"/>
    <property type="match status" value="1"/>
</dbReference>
<dbReference type="InterPro" id="IPR050780">
    <property type="entry name" value="Mucin_vWF_Thrombospondin_sf"/>
</dbReference>
<dbReference type="InterPro" id="IPR002919">
    <property type="entry name" value="TIL_dom"/>
</dbReference>
<dbReference type="SUPFAM" id="SSF57567">
    <property type="entry name" value="Serine protease inhibitors"/>
    <property type="match status" value="1"/>
</dbReference>